<accession>A0AAP1EDU2</accession>
<dbReference type="Proteomes" id="UP000076442">
    <property type="component" value="Unassembled WGS sequence"/>
</dbReference>
<sequence>MFSNIVQVTNHQHQIHVFKIDVKKHPLITTADVRSFDRNNTTVYYELTSLYVRLGYE</sequence>
<proteinExistence type="predicted"/>
<name>A0AAP1EDU2_BACIU</name>
<evidence type="ECO:0000313" key="2">
    <source>
        <dbReference type="Proteomes" id="UP000076442"/>
    </source>
</evidence>
<dbReference type="AlphaFoldDB" id="A0AAP1EDU2"/>
<gene>
    <name evidence="1" type="ORF">B4122_1152</name>
</gene>
<protein>
    <submittedName>
        <fullName evidence="1">Uncharacterized protein</fullName>
    </submittedName>
</protein>
<organism evidence="1 2">
    <name type="scientific">Bacillus subtilis</name>
    <dbReference type="NCBI Taxonomy" id="1423"/>
    <lineage>
        <taxon>Bacteria</taxon>
        <taxon>Bacillati</taxon>
        <taxon>Bacillota</taxon>
        <taxon>Bacilli</taxon>
        <taxon>Bacillales</taxon>
        <taxon>Bacillaceae</taxon>
        <taxon>Bacillus</taxon>
    </lineage>
</organism>
<comment type="caution">
    <text evidence="1">The sequence shown here is derived from an EMBL/GenBank/DDBJ whole genome shotgun (WGS) entry which is preliminary data.</text>
</comment>
<evidence type="ECO:0000313" key="1">
    <source>
        <dbReference type="EMBL" id="KZD94456.1"/>
    </source>
</evidence>
<reference evidence="1 2" key="1">
    <citation type="submission" date="2015-09" db="EMBL/GenBank/DDBJ databases">
        <title>Spore heat resistance.</title>
        <authorList>
            <person name="Boekhorst J."/>
            <person name="Berendsen E.M."/>
            <person name="Wells-Bennik M.H."/>
            <person name="Kuipers O.P."/>
        </authorList>
    </citation>
    <scope>NUCLEOTIDE SEQUENCE [LARGE SCALE GENOMIC DNA]</scope>
    <source>
        <strain evidence="1 2">B4122</strain>
    </source>
</reference>
<dbReference type="EMBL" id="LJZV01000003">
    <property type="protein sequence ID" value="KZD94456.1"/>
    <property type="molecule type" value="Genomic_DNA"/>
</dbReference>